<dbReference type="AlphaFoldDB" id="A0A9W8YXG2"/>
<reference evidence="1" key="1">
    <citation type="submission" date="2022-10" db="EMBL/GenBank/DDBJ databases">
        <title>Tapping the CABI collections for fungal endophytes: first genome assemblies for Collariella, Neodidymelliopsis, Ascochyta clinopodiicola, Didymella pomorum, Didymosphaeria variabile, Neocosmospora piperis and Neocucurbitaria cava.</title>
        <authorList>
            <person name="Hill R."/>
        </authorList>
    </citation>
    <scope>NUCLEOTIDE SEQUENCE</scope>
    <source>
        <strain evidence="1">IMI 355082</strain>
    </source>
</reference>
<gene>
    <name evidence="1" type="ORF">N0V93_002852</name>
</gene>
<organism evidence="1 2">
    <name type="scientific">Gnomoniopsis smithogilvyi</name>
    <dbReference type="NCBI Taxonomy" id="1191159"/>
    <lineage>
        <taxon>Eukaryota</taxon>
        <taxon>Fungi</taxon>
        <taxon>Dikarya</taxon>
        <taxon>Ascomycota</taxon>
        <taxon>Pezizomycotina</taxon>
        <taxon>Sordariomycetes</taxon>
        <taxon>Sordariomycetidae</taxon>
        <taxon>Diaporthales</taxon>
        <taxon>Gnomoniaceae</taxon>
        <taxon>Gnomoniopsis</taxon>
    </lineage>
</organism>
<keyword evidence="2" id="KW-1185">Reference proteome</keyword>
<dbReference type="EMBL" id="JAPEVB010000002">
    <property type="protein sequence ID" value="KAJ4393638.1"/>
    <property type="molecule type" value="Genomic_DNA"/>
</dbReference>
<evidence type="ECO:0000313" key="1">
    <source>
        <dbReference type="EMBL" id="KAJ4393638.1"/>
    </source>
</evidence>
<accession>A0A9W8YXG2</accession>
<protein>
    <submittedName>
        <fullName evidence="1">Uncharacterized protein</fullName>
    </submittedName>
</protein>
<name>A0A9W8YXG2_9PEZI</name>
<proteinExistence type="predicted"/>
<sequence>MRILSPATPNRWIQRVDAVEKKKKTGDLIRGWWLSQMSIVIINRFFCADPSSNPSSDRQAYQQQVREYVSIRHMEQIVVPQVLYLQSVTAPGASCQIYHHAEAGNNRFLTVDAALNSIFTSKKANTATTHDEEENEAE</sequence>
<dbReference type="Proteomes" id="UP001140453">
    <property type="component" value="Unassembled WGS sequence"/>
</dbReference>
<comment type="caution">
    <text evidence="1">The sequence shown here is derived from an EMBL/GenBank/DDBJ whole genome shotgun (WGS) entry which is preliminary data.</text>
</comment>
<evidence type="ECO:0000313" key="2">
    <source>
        <dbReference type="Proteomes" id="UP001140453"/>
    </source>
</evidence>